<evidence type="ECO:0000259" key="3">
    <source>
        <dbReference type="Pfam" id="PF02517"/>
    </source>
</evidence>
<protein>
    <submittedName>
        <fullName evidence="4">CAAX amino terminal protease self-immunity</fullName>
    </submittedName>
</protein>
<evidence type="ECO:0000313" key="5">
    <source>
        <dbReference type="Proteomes" id="UP000319383"/>
    </source>
</evidence>
<proteinExistence type="predicted"/>
<feature type="transmembrane region" description="Helical" evidence="2">
    <location>
        <begin position="75"/>
        <end position="96"/>
    </location>
</feature>
<feature type="region of interest" description="Disordered" evidence="1">
    <location>
        <begin position="1"/>
        <end position="20"/>
    </location>
</feature>
<keyword evidence="4" id="KW-0645">Protease</keyword>
<dbReference type="KEGG" id="sdyn:Mal52_38280"/>
<feature type="transmembrane region" description="Helical" evidence="2">
    <location>
        <begin position="116"/>
        <end position="135"/>
    </location>
</feature>
<reference evidence="4 5" key="1">
    <citation type="submission" date="2019-02" db="EMBL/GenBank/DDBJ databases">
        <title>Deep-cultivation of Planctomycetes and their phenomic and genomic characterization uncovers novel biology.</title>
        <authorList>
            <person name="Wiegand S."/>
            <person name="Jogler M."/>
            <person name="Boedeker C."/>
            <person name="Pinto D."/>
            <person name="Vollmers J."/>
            <person name="Rivas-Marin E."/>
            <person name="Kohn T."/>
            <person name="Peeters S.H."/>
            <person name="Heuer A."/>
            <person name="Rast P."/>
            <person name="Oberbeckmann S."/>
            <person name="Bunk B."/>
            <person name="Jeske O."/>
            <person name="Meyerdierks A."/>
            <person name="Storesund J.E."/>
            <person name="Kallscheuer N."/>
            <person name="Luecker S."/>
            <person name="Lage O.M."/>
            <person name="Pohl T."/>
            <person name="Merkel B.J."/>
            <person name="Hornburger P."/>
            <person name="Mueller R.-W."/>
            <person name="Bruemmer F."/>
            <person name="Labrenz M."/>
            <person name="Spormann A.M."/>
            <person name="Op den Camp H."/>
            <person name="Overmann J."/>
            <person name="Amann R."/>
            <person name="Jetten M.S.M."/>
            <person name="Mascher T."/>
            <person name="Medema M.H."/>
            <person name="Devos D.P."/>
            <person name="Kaster A.-K."/>
            <person name="Ovreas L."/>
            <person name="Rohde M."/>
            <person name="Galperin M.Y."/>
            <person name="Jogler C."/>
        </authorList>
    </citation>
    <scope>NUCLEOTIDE SEQUENCE [LARGE SCALE GENOMIC DNA]</scope>
    <source>
        <strain evidence="4 5">Mal52</strain>
    </source>
</reference>
<dbReference type="Proteomes" id="UP000319383">
    <property type="component" value="Chromosome"/>
</dbReference>
<sequence>MFRSKPINDAPPPEDPAALTDDDYWTSSRRPLSCLIFLLPLLGLYEVGVLWLGGSEPASYRNGADHWMRTALQEVGLVQVHVLPAIVIGLLLAWHLGGRYSWKVNRETLLGMTAESLLFALMLVVIGQLQSLAFAELNESTLPASTALASAGLSKVVSFVGAGVYEEVLFRLWMLPLCYAVFYVLFRSARWAAGTAILVTSVLFSLAHYVGPHGDAFSALTFSFRAMAGSFFALLFLLRGFGITVGCHAAYDLLVGILLVDHT</sequence>
<dbReference type="Pfam" id="PF02517">
    <property type="entry name" value="Rce1-like"/>
    <property type="match status" value="1"/>
</dbReference>
<feature type="transmembrane region" description="Helical" evidence="2">
    <location>
        <begin position="35"/>
        <end position="54"/>
    </location>
</feature>
<dbReference type="InterPro" id="IPR003675">
    <property type="entry name" value="Rce1/LyrA-like_dom"/>
</dbReference>
<dbReference type="AlphaFoldDB" id="A0A517ZSA9"/>
<gene>
    <name evidence="4" type="ORF">Mal52_38280</name>
</gene>
<feature type="transmembrane region" description="Helical" evidence="2">
    <location>
        <begin position="191"/>
        <end position="210"/>
    </location>
</feature>
<dbReference type="GO" id="GO:0080120">
    <property type="term" value="P:CAAX-box protein maturation"/>
    <property type="evidence" value="ECO:0007669"/>
    <property type="project" value="UniProtKB-ARBA"/>
</dbReference>
<feature type="transmembrane region" description="Helical" evidence="2">
    <location>
        <begin position="168"/>
        <end position="186"/>
    </location>
</feature>
<keyword evidence="4" id="KW-0378">Hydrolase</keyword>
<accession>A0A517ZSA9</accession>
<evidence type="ECO:0000256" key="2">
    <source>
        <dbReference type="SAM" id="Phobius"/>
    </source>
</evidence>
<keyword evidence="5" id="KW-1185">Reference proteome</keyword>
<organism evidence="4 5">
    <name type="scientific">Symmachiella dynata</name>
    <dbReference type="NCBI Taxonomy" id="2527995"/>
    <lineage>
        <taxon>Bacteria</taxon>
        <taxon>Pseudomonadati</taxon>
        <taxon>Planctomycetota</taxon>
        <taxon>Planctomycetia</taxon>
        <taxon>Planctomycetales</taxon>
        <taxon>Planctomycetaceae</taxon>
        <taxon>Symmachiella</taxon>
    </lineage>
</organism>
<name>A0A517ZSA9_9PLAN</name>
<dbReference type="GO" id="GO:0006508">
    <property type="term" value="P:proteolysis"/>
    <property type="evidence" value="ECO:0007669"/>
    <property type="project" value="UniProtKB-KW"/>
</dbReference>
<keyword evidence="2" id="KW-1133">Transmembrane helix</keyword>
<keyword evidence="2" id="KW-0472">Membrane</keyword>
<feature type="domain" description="CAAX prenyl protease 2/Lysostaphin resistance protein A-like" evidence="3">
    <location>
        <begin position="156"/>
        <end position="253"/>
    </location>
</feature>
<keyword evidence="2" id="KW-0812">Transmembrane</keyword>
<feature type="transmembrane region" description="Helical" evidence="2">
    <location>
        <begin position="216"/>
        <end position="238"/>
    </location>
</feature>
<dbReference type="GO" id="GO:0004175">
    <property type="term" value="F:endopeptidase activity"/>
    <property type="evidence" value="ECO:0007669"/>
    <property type="project" value="UniProtKB-ARBA"/>
</dbReference>
<evidence type="ECO:0000256" key="1">
    <source>
        <dbReference type="SAM" id="MobiDB-lite"/>
    </source>
</evidence>
<evidence type="ECO:0000313" key="4">
    <source>
        <dbReference type="EMBL" id="QDU45334.1"/>
    </source>
</evidence>
<dbReference type="RefSeq" id="WP_145377722.1">
    <property type="nucleotide sequence ID" value="NZ_CP036276.1"/>
</dbReference>
<dbReference type="EMBL" id="CP036276">
    <property type="protein sequence ID" value="QDU45334.1"/>
    <property type="molecule type" value="Genomic_DNA"/>
</dbReference>